<feature type="domain" description="Beta-ketoacyl-[acyl-carrier-protein] synthase III N-terminal" evidence="5">
    <location>
        <begin position="119"/>
        <end position="191"/>
    </location>
</feature>
<dbReference type="Pfam" id="PF08545">
    <property type="entry name" value="ACP_syn_III"/>
    <property type="match status" value="1"/>
</dbReference>
<dbReference type="SUPFAM" id="SSF53901">
    <property type="entry name" value="Thiolase-like"/>
    <property type="match status" value="1"/>
</dbReference>
<evidence type="ECO:0000256" key="2">
    <source>
        <dbReference type="ARBA" id="ARBA00023315"/>
    </source>
</evidence>
<keyword evidence="3" id="KW-0472">Membrane</keyword>
<dbReference type="GO" id="GO:0033818">
    <property type="term" value="F:beta-ketoacyl-acyl-carrier-protein synthase III activity"/>
    <property type="evidence" value="ECO:0007669"/>
    <property type="project" value="UniProtKB-EC"/>
</dbReference>
<name>A0A0G4B4I0_9BACT</name>
<dbReference type="AlphaFoldDB" id="A0A0G4B4I0"/>
<evidence type="ECO:0000259" key="4">
    <source>
        <dbReference type="Pfam" id="PF08541"/>
    </source>
</evidence>
<accession>A0A0G4B4I0</accession>
<dbReference type="InterPro" id="IPR013747">
    <property type="entry name" value="ACP_syn_III_C"/>
</dbReference>
<evidence type="ECO:0000259" key="5">
    <source>
        <dbReference type="Pfam" id="PF08545"/>
    </source>
</evidence>
<evidence type="ECO:0000256" key="1">
    <source>
        <dbReference type="ARBA" id="ARBA00022679"/>
    </source>
</evidence>
<reference evidence="6 7" key="1">
    <citation type="journal article" date="2015" name="Nature">
        <title>rRNA introns, odd ribosomes, and small enigmatic genomes across a large radiation of phyla.</title>
        <authorList>
            <person name="Brown C.T."/>
            <person name="Hug L.A."/>
            <person name="Thomas B.C."/>
            <person name="Sharon I."/>
            <person name="Castelle C.J."/>
            <person name="Singh A."/>
            <person name="Wilkins M.J."/>
            <person name="Williams K.H."/>
            <person name="Banfield J.F."/>
        </authorList>
    </citation>
    <scope>NUCLEOTIDE SEQUENCE [LARGE SCALE GENOMIC DNA]</scope>
</reference>
<dbReference type="GO" id="GO:0004315">
    <property type="term" value="F:3-oxoacyl-[acyl-carrier-protein] synthase activity"/>
    <property type="evidence" value="ECO:0007669"/>
    <property type="project" value="UniProtKB-EC"/>
</dbReference>
<dbReference type="GO" id="GO:0006633">
    <property type="term" value="P:fatty acid biosynthetic process"/>
    <property type="evidence" value="ECO:0007669"/>
    <property type="project" value="InterPro"/>
</dbReference>
<dbReference type="EC" id="2.3.1.180" evidence="6"/>
<sequence>MERVRIAEAGKHLPPCVLNNEEALRTLAENGVTETSSHKPLTEEIIFKTIGIKERRRMAADQNISDMGRLAAEDTLRKAGLDWDDIDILCVGTSTPETAFPSTACTILEKVGGPNIEAFDILAACTSAIYGMNVVKSRLLDEKKYRYGLVIGADAIGSRLASTTTINWDIWGDGAGCVLLEKIDTNEETGIICSIAKSIPEMAQMAVSRRLGTHTWSDDVLMDAWMEGTKIHEFVLSEIPNLILETIIKANEPGWTQQFQHVIRLSDVGLILPHQANGRIRKPIARSLGIPEEKIFMNVEFYGNTSSASIPIALSEAKDSGAITVGDYGIMVGFGAGLTLSAILFRL</sequence>
<dbReference type="Proteomes" id="UP000035648">
    <property type="component" value="Chromosome"/>
</dbReference>
<dbReference type="GO" id="GO:0044550">
    <property type="term" value="P:secondary metabolite biosynthetic process"/>
    <property type="evidence" value="ECO:0007669"/>
    <property type="project" value="TreeGrafter"/>
</dbReference>
<gene>
    <name evidence="6" type="primary">fabH</name>
    <name evidence="6" type="ORF">UT28_C0001G0503</name>
</gene>
<proteinExistence type="predicted"/>
<keyword evidence="3" id="KW-1133">Transmembrane helix</keyword>
<dbReference type="Pfam" id="PF08541">
    <property type="entry name" value="ACP_syn_III_C"/>
    <property type="match status" value="1"/>
</dbReference>
<dbReference type="STRING" id="1618337.UT28_C0001G0503"/>
<evidence type="ECO:0000313" key="7">
    <source>
        <dbReference type="Proteomes" id="UP000035648"/>
    </source>
</evidence>
<organism evidence="6 7">
    <name type="scientific">Berkelbacteria bacterium GW2011_GWE1_39_12</name>
    <dbReference type="NCBI Taxonomy" id="1618337"/>
    <lineage>
        <taxon>Bacteria</taxon>
        <taxon>Candidatus Berkelbacteria</taxon>
    </lineage>
</organism>
<dbReference type="EC" id="2.3.1.41" evidence="6"/>
<dbReference type="InterPro" id="IPR013751">
    <property type="entry name" value="ACP_syn_III_N"/>
</dbReference>
<dbReference type="PANTHER" id="PTHR34069:SF2">
    <property type="entry name" value="BETA-KETOACYL-[ACYL-CARRIER-PROTEIN] SYNTHASE III"/>
    <property type="match status" value="1"/>
</dbReference>
<keyword evidence="3" id="KW-0812">Transmembrane</keyword>
<feature type="domain" description="Beta-ketoacyl-[acyl-carrier-protein] synthase III C-terminal" evidence="4">
    <location>
        <begin position="263"/>
        <end position="346"/>
    </location>
</feature>
<dbReference type="KEGG" id="bbgw:UT28_C0001G0503"/>
<dbReference type="PANTHER" id="PTHR34069">
    <property type="entry name" value="3-OXOACYL-[ACYL-CARRIER-PROTEIN] SYNTHASE 3"/>
    <property type="match status" value="1"/>
</dbReference>
<keyword evidence="1 6" id="KW-0808">Transferase</keyword>
<keyword evidence="2 6" id="KW-0012">Acyltransferase</keyword>
<dbReference type="InterPro" id="IPR016039">
    <property type="entry name" value="Thiolase-like"/>
</dbReference>
<dbReference type="Gene3D" id="3.40.47.10">
    <property type="match status" value="2"/>
</dbReference>
<evidence type="ECO:0000313" key="6">
    <source>
        <dbReference type="EMBL" id="AKM82308.1"/>
    </source>
</evidence>
<dbReference type="PATRIC" id="fig|1618337.4.peg.503"/>
<dbReference type="CDD" id="cd00830">
    <property type="entry name" value="KAS_III"/>
    <property type="match status" value="1"/>
</dbReference>
<feature type="transmembrane region" description="Helical" evidence="3">
    <location>
        <begin position="328"/>
        <end position="345"/>
    </location>
</feature>
<protein>
    <submittedName>
        <fullName evidence="6">3-oxoacyl-(Acyl carrier protein) synthase III, 3-oxoacyl-[acyl-carrier-protein] synthase III</fullName>
        <ecNumber evidence="6">2.3.1.180</ecNumber>
        <ecNumber evidence="6">2.3.1.41</ecNumber>
    </submittedName>
</protein>
<evidence type="ECO:0000256" key="3">
    <source>
        <dbReference type="SAM" id="Phobius"/>
    </source>
</evidence>
<dbReference type="EMBL" id="CP011213">
    <property type="protein sequence ID" value="AKM82308.1"/>
    <property type="molecule type" value="Genomic_DNA"/>
</dbReference>